<evidence type="ECO:0000313" key="4">
    <source>
        <dbReference type="Proteomes" id="UP000298327"/>
    </source>
</evidence>
<evidence type="ECO:0000313" key="3">
    <source>
        <dbReference type="EMBL" id="TFY72425.1"/>
    </source>
</evidence>
<evidence type="ECO:0008006" key="5">
    <source>
        <dbReference type="Google" id="ProtNLM"/>
    </source>
</evidence>
<dbReference type="OrthoDB" id="6509636at2759"/>
<organism evidence="3 4">
    <name type="scientific">Dentipellis fragilis</name>
    <dbReference type="NCBI Taxonomy" id="205917"/>
    <lineage>
        <taxon>Eukaryota</taxon>
        <taxon>Fungi</taxon>
        <taxon>Dikarya</taxon>
        <taxon>Basidiomycota</taxon>
        <taxon>Agaricomycotina</taxon>
        <taxon>Agaricomycetes</taxon>
        <taxon>Russulales</taxon>
        <taxon>Hericiaceae</taxon>
        <taxon>Dentipellis</taxon>
    </lineage>
</organism>
<comment type="caution">
    <text evidence="3">The sequence shown here is derived from an EMBL/GenBank/DDBJ whole genome shotgun (WGS) entry which is preliminary data.</text>
</comment>
<dbReference type="Proteomes" id="UP000298327">
    <property type="component" value="Unassembled WGS sequence"/>
</dbReference>
<accession>A0A4Y9ZCB7</accession>
<protein>
    <recommendedName>
        <fullName evidence="5">AMP-dependent synthetase/ligase domain-containing protein</fullName>
    </recommendedName>
</protein>
<dbReference type="SUPFAM" id="SSF56801">
    <property type="entry name" value="Acetyl-CoA synthetase-like"/>
    <property type="match status" value="1"/>
</dbReference>
<dbReference type="InterPro" id="IPR000873">
    <property type="entry name" value="AMP-dep_synth/lig_dom"/>
</dbReference>
<dbReference type="Gene3D" id="3.40.50.980">
    <property type="match status" value="2"/>
</dbReference>
<dbReference type="PANTHER" id="PTHR24096:SF422">
    <property type="entry name" value="BCDNA.GH02901"/>
    <property type="match status" value="1"/>
</dbReference>
<reference evidence="3 4" key="1">
    <citation type="submission" date="2019-02" db="EMBL/GenBank/DDBJ databases">
        <title>Genome sequencing of the rare red list fungi Dentipellis fragilis.</title>
        <authorList>
            <person name="Buettner E."/>
            <person name="Kellner H."/>
        </authorList>
    </citation>
    <scope>NUCLEOTIDE SEQUENCE [LARGE SCALE GENOMIC DNA]</scope>
    <source>
        <strain evidence="3 4">DSM 105465</strain>
    </source>
</reference>
<dbReference type="AlphaFoldDB" id="A0A4Y9ZCB7"/>
<feature type="domain" description="AMP-binding enzyme C-terminal" evidence="2">
    <location>
        <begin position="475"/>
        <end position="562"/>
    </location>
</feature>
<evidence type="ECO:0000259" key="1">
    <source>
        <dbReference type="Pfam" id="PF00501"/>
    </source>
</evidence>
<dbReference type="PANTHER" id="PTHR24096">
    <property type="entry name" value="LONG-CHAIN-FATTY-ACID--COA LIGASE"/>
    <property type="match status" value="1"/>
</dbReference>
<dbReference type="Gene3D" id="2.30.38.10">
    <property type="entry name" value="Luciferase, Domain 3"/>
    <property type="match status" value="1"/>
</dbReference>
<dbReference type="PROSITE" id="PS00455">
    <property type="entry name" value="AMP_BINDING"/>
    <property type="match status" value="1"/>
</dbReference>
<dbReference type="GO" id="GO:0016405">
    <property type="term" value="F:CoA-ligase activity"/>
    <property type="evidence" value="ECO:0007669"/>
    <property type="project" value="TreeGrafter"/>
</dbReference>
<dbReference type="STRING" id="205917.A0A4Y9ZCB7"/>
<evidence type="ECO:0000259" key="2">
    <source>
        <dbReference type="Pfam" id="PF13193"/>
    </source>
</evidence>
<dbReference type="Pfam" id="PF00501">
    <property type="entry name" value="AMP-binding"/>
    <property type="match status" value="1"/>
</dbReference>
<gene>
    <name evidence="3" type="ORF">EVG20_g588</name>
</gene>
<dbReference type="InterPro" id="IPR020845">
    <property type="entry name" value="AMP-binding_CS"/>
</dbReference>
<proteinExistence type="predicted"/>
<dbReference type="EMBL" id="SEOQ01000015">
    <property type="protein sequence ID" value="TFY72425.1"/>
    <property type="molecule type" value="Genomic_DNA"/>
</dbReference>
<dbReference type="InterPro" id="IPR045851">
    <property type="entry name" value="AMP-bd_C_sf"/>
</dbReference>
<sequence>MTDFTTPSTIPLSIPDNLTLPQFILDTNHPARVTKRTLSSPWLIEDATGRGVGFEERVGSSQVGDRSFAHAFQVRHRVHGLANGLKLKYNVAEGQAVCLFTPNDIDFPILIWGIHRLGAIVTSANPAYSADELAYQLSTAKAVNLITHPDFLATAFAAAKKAGVPAERIIILDSAHPSRPSSSVPTIEEIIAYGLSQPTSFVERHLNPGEAKTKLAFLSFSSGTTGKPKAVAISHYAPIANIIQMAVHQEAKKEERIKPGDVALGALPFFHIYGLVVQMHFSIFCGMPLVVVPKFDYVRFLESLIKYRITHLFLVPPQIVLLCKHQATPKYDLNHVRFVMCGAAPLSAELTQEVIKVLPNAAIGQGYGMTETCTTVTMFSTKRKIAVFGSAGTPLPGTTLRVLKPDGTFGKVGEQGELLVHGPSNALRYANNAEATKETFMDGWVRTGDEVIIREDGEVFVELLKVRGFQVAPAELEGHILQHPDVADTCVIGILDDYSGELPMAYVVPRPEAAKRAAASPAESEKLKASIIKHVADHKAHFKRLAGGVEFIEVIPKNASGKLLRRVLRDRARESRKGQPKAKL</sequence>
<dbReference type="Gene3D" id="3.30.300.30">
    <property type="match status" value="1"/>
</dbReference>
<name>A0A4Y9ZCB7_9AGAM</name>
<dbReference type="Pfam" id="PF13193">
    <property type="entry name" value="AMP-binding_C"/>
    <property type="match status" value="1"/>
</dbReference>
<keyword evidence="4" id="KW-1185">Reference proteome</keyword>
<feature type="domain" description="AMP-dependent synthetase/ligase" evidence="1">
    <location>
        <begin position="73"/>
        <end position="429"/>
    </location>
</feature>
<dbReference type="InterPro" id="IPR025110">
    <property type="entry name" value="AMP-bd_C"/>
</dbReference>